<dbReference type="AlphaFoldDB" id="A0AAD9KPX0"/>
<accession>A0AAD9KPX0</accession>
<evidence type="ECO:0000256" key="2">
    <source>
        <dbReference type="SAM" id="Phobius"/>
    </source>
</evidence>
<keyword evidence="4" id="KW-1185">Reference proteome</keyword>
<name>A0AAD9KPX0_RIDPI</name>
<feature type="transmembrane region" description="Helical" evidence="2">
    <location>
        <begin position="45"/>
        <end position="66"/>
    </location>
</feature>
<comment type="caution">
    <text evidence="3">The sequence shown here is derived from an EMBL/GenBank/DDBJ whole genome shotgun (WGS) entry which is preliminary data.</text>
</comment>
<evidence type="ECO:0000313" key="4">
    <source>
        <dbReference type="Proteomes" id="UP001209878"/>
    </source>
</evidence>
<organism evidence="3 4">
    <name type="scientific">Ridgeia piscesae</name>
    <name type="common">Tubeworm</name>
    <dbReference type="NCBI Taxonomy" id="27915"/>
    <lineage>
        <taxon>Eukaryota</taxon>
        <taxon>Metazoa</taxon>
        <taxon>Spiralia</taxon>
        <taxon>Lophotrochozoa</taxon>
        <taxon>Annelida</taxon>
        <taxon>Polychaeta</taxon>
        <taxon>Sedentaria</taxon>
        <taxon>Canalipalpata</taxon>
        <taxon>Sabellida</taxon>
        <taxon>Siboglinidae</taxon>
        <taxon>Ridgeia</taxon>
    </lineage>
</organism>
<feature type="transmembrane region" description="Helical" evidence="2">
    <location>
        <begin position="117"/>
        <end position="138"/>
    </location>
</feature>
<feature type="transmembrane region" description="Helical" evidence="2">
    <location>
        <begin position="12"/>
        <end position="33"/>
    </location>
</feature>
<evidence type="ECO:0008006" key="5">
    <source>
        <dbReference type="Google" id="ProtNLM"/>
    </source>
</evidence>
<feature type="transmembrane region" description="Helical" evidence="2">
    <location>
        <begin position="354"/>
        <end position="373"/>
    </location>
</feature>
<keyword evidence="2" id="KW-1133">Transmembrane helix</keyword>
<feature type="compositionally biased region" description="Low complexity" evidence="1">
    <location>
        <begin position="194"/>
        <end position="203"/>
    </location>
</feature>
<keyword evidence="2" id="KW-0812">Transmembrane</keyword>
<dbReference type="Proteomes" id="UP001209878">
    <property type="component" value="Unassembled WGS sequence"/>
</dbReference>
<proteinExistence type="predicted"/>
<feature type="transmembrane region" description="Helical" evidence="2">
    <location>
        <begin position="313"/>
        <end position="334"/>
    </location>
</feature>
<protein>
    <recommendedName>
        <fullName evidence="5">Transmembrane protein</fullName>
    </recommendedName>
</protein>
<evidence type="ECO:0000256" key="1">
    <source>
        <dbReference type="SAM" id="MobiDB-lite"/>
    </source>
</evidence>
<reference evidence="3" key="1">
    <citation type="journal article" date="2023" name="Mol. Biol. Evol.">
        <title>Third-Generation Sequencing Reveals the Adaptive Role of the Epigenome in Three Deep-Sea Polychaetes.</title>
        <authorList>
            <person name="Perez M."/>
            <person name="Aroh O."/>
            <person name="Sun Y."/>
            <person name="Lan Y."/>
            <person name="Juniper S.K."/>
            <person name="Young C.R."/>
            <person name="Angers B."/>
            <person name="Qian P.Y."/>
        </authorList>
    </citation>
    <scope>NUCLEOTIDE SEQUENCE</scope>
    <source>
        <strain evidence="3">R07B-5</strain>
    </source>
</reference>
<feature type="region of interest" description="Disordered" evidence="1">
    <location>
        <begin position="183"/>
        <end position="210"/>
    </location>
</feature>
<dbReference type="EMBL" id="JAODUO010000737">
    <property type="protein sequence ID" value="KAK2175326.1"/>
    <property type="molecule type" value="Genomic_DNA"/>
</dbReference>
<keyword evidence="2" id="KW-0472">Membrane</keyword>
<sequence length="464" mass="52807">MKHWSRVVRHAWLITQRAVCILFLQVIAPALLHRGISVGRGPVELGPWLFMSATLNVLVPGFRRYFRSAGTGARHYTHDIFQIIVIWLVFRFVWMPLNRLIDYAVFYFQLPCYSDDPFLSAWSLYFACVCYLGSLYYADLVGKYWVIEDTRMYSEASPDVYYLPIHKDSVKLLLAGLQEHIPKGEHRPKNASMSRSSSQTTRQEPATSRVRRRCCKFPNPRPVHLNASMRSSRVFFYAWSIVDRAVDLLTIEVIGPVVLYRAFCAPSWQAASPSSWLFLAALLNLLVARLQAAALRHCGIQPRRASHVFIDDVIKATCVWLAYVFVWLPVSRLVHATVGGYYCLLTLAVGTQCMPVIMQIIAVVTFVASLYHARMVGDYTTWRDYPTSLKPCESDDSRLIYSPRKLTFYMPVQADMVTKLAIKSNYLCGSPLDSVTNQALCCPTNHCPEIACEDTATRPYWGAL</sequence>
<feature type="transmembrane region" description="Helical" evidence="2">
    <location>
        <begin position="78"/>
        <end position="97"/>
    </location>
</feature>
<gene>
    <name evidence="3" type="ORF">NP493_722g02007</name>
</gene>
<evidence type="ECO:0000313" key="3">
    <source>
        <dbReference type="EMBL" id="KAK2175326.1"/>
    </source>
</evidence>